<reference evidence="2 3" key="1">
    <citation type="journal article" date="2006" name="Science">
        <title>The genome of black cottonwood, Populus trichocarpa (Torr. &amp; Gray).</title>
        <authorList>
            <person name="Tuskan G.A."/>
            <person name="Difazio S."/>
            <person name="Jansson S."/>
            <person name="Bohlmann J."/>
            <person name="Grigoriev I."/>
            <person name="Hellsten U."/>
            <person name="Putnam N."/>
            <person name="Ralph S."/>
            <person name="Rombauts S."/>
            <person name="Salamov A."/>
            <person name="Schein J."/>
            <person name="Sterck L."/>
            <person name="Aerts A."/>
            <person name="Bhalerao R.R."/>
            <person name="Bhalerao R.P."/>
            <person name="Blaudez D."/>
            <person name="Boerjan W."/>
            <person name="Brun A."/>
            <person name="Brunner A."/>
            <person name="Busov V."/>
            <person name="Campbell M."/>
            <person name="Carlson J."/>
            <person name="Chalot M."/>
            <person name="Chapman J."/>
            <person name="Chen G.L."/>
            <person name="Cooper D."/>
            <person name="Coutinho P.M."/>
            <person name="Couturier J."/>
            <person name="Covert S."/>
            <person name="Cronk Q."/>
            <person name="Cunningham R."/>
            <person name="Davis J."/>
            <person name="Degroeve S."/>
            <person name="Dejardin A."/>
            <person name="Depamphilis C."/>
            <person name="Detter J."/>
            <person name="Dirks B."/>
            <person name="Dubchak I."/>
            <person name="Duplessis S."/>
            <person name="Ehlting J."/>
            <person name="Ellis B."/>
            <person name="Gendler K."/>
            <person name="Goodstein D."/>
            <person name="Gribskov M."/>
            <person name="Grimwood J."/>
            <person name="Groover A."/>
            <person name="Gunter L."/>
            <person name="Hamberger B."/>
            <person name="Heinze B."/>
            <person name="Helariutta Y."/>
            <person name="Henrissat B."/>
            <person name="Holligan D."/>
            <person name="Holt R."/>
            <person name="Huang W."/>
            <person name="Islam-Faridi N."/>
            <person name="Jones S."/>
            <person name="Jones-Rhoades M."/>
            <person name="Jorgensen R."/>
            <person name="Joshi C."/>
            <person name="Kangasjarvi J."/>
            <person name="Karlsson J."/>
            <person name="Kelleher C."/>
            <person name="Kirkpatrick R."/>
            <person name="Kirst M."/>
            <person name="Kohler A."/>
            <person name="Kalluri U."/>
            <person name="Larimer F."/>
            <person name="Leebens-Mack J."/>
            <person name="Leple J.C."/>
            <person name="Locascio P."/>
            <person name="Lou Y."/>
            <person name="Lucas S."/>
            <person name="Martin F."/>
            <person name="Montanini B."/>
            <person name="Napoli C."/>
            <person name="Nelson D.R."/>
            <person name="Nelson C."/>
            <person name="Nieminen K."/>
            <person name="Nilsson O."/>
            <person name="Pereda V."/>
            <person name="Peter G."/>
            <person name="Philippe R."/>
            <person name="Pilate G."/>
            <person name="Poliakov A."/>
            <person name="Razumovskaya J."/>
            <person name="Richardson P."/>
            <person name="Rinaldi C."/>
            <person name="Ritland K."/>
            <person name="Rouze P."/>
            <person name="Ryaboy D."/>
            <person name="Schmutz J."/>
            <person name="Schrader J."/>
            <person name="Segerman B."/>
            <person name="Shin H."/>
            <person name="Siddiqui A."/>
            <person name="Sterky F."/>
            <person name="Terry A."/>
            <person name="Tsai C.J."/>
            <person name="Uberbacher E."/>
            <person name="Unneberg P."/>
            <person name="Vahala J."/>
            <person name="Wall K."/>
            <person name="Wessler S."/>
            <person name="Yang G."/>
            <person name="Yin T."/>
            <person name="Douglas C."/>
            <person name="Marra M."/>
            <person name="Sandberg G."/>
            <person name="Van de Peer Y."/>
            <person name="Rokhsar D."/>
        </authorList>
    </citation>
    <scope>NUCLEOTIDE SEQUENCE [LARGE SCALE GENOMIC DNA]</scope>
    <source>
        <strain evidence="3">cv. Nisqually</strain>
    </source>
</reference>
<dbReference type="EMBL" id="CM009299">
    <property type="protein sequence ID" value="PNT15491.1"/>
    <property type="molecule type" value="Genomic_DNA"/>
</dbReference>
<keyword evidence="1" id="KW-0812">Transmembrane</keyword>
<keyword evidence="3" id="KW-1185">Reference proteome</keyword>
<accession>A0A2K1YR37</accession>
<name>A0A2K1YR37_POPTR</name>
<protein>
    <submittedName>
        <fullName evidence="2">Uncharacterized protein</fullName>
    </submittedName>
</protein>
<organism evidence="2 3">
    <name type="scientific">Populus trichocarpa</name>
    <name type="common">Western balsam poplar</name>
    <name type="synonym">Populus balsamifera subsp. trichocarpa</name>
    <dbReference type="NCBI Taxonomy" id="3694"/>
    <lineage>
        <taxon>Eukaryota</taxon>
        <taxon>Viridiplantae</taxon>
        <taxon>Streptophyta</taxon>
        <taxon>Embryophyta</taxon>
        <taxon>Tracheophyta</taxon>
        <taxon>Spermatophyta</taxon>
        <taxon>Magnoliopsida</taxon>
        <taxon>eudicotyledons</taxon>
        <taxon>Gunneridae</taxon>
        <taxon>Pentapetalae</taxon>
        <taxon>rosids</taxon>
        <taxon>fabids</taxon>
        <taxon>Malpighiales</taxon>
        <taxon>Salicaceae</taxon>
        <taxon>Saliceae</taxon>
        <taxon>Populus</taxon>
    </lineage>
</organism>
<keyword evidence="1" id="KW-0472">Membrane</keyword>
<dbReference type="InParanoid" id="A0A2K1YR37"/>
<feature type="transmembrane region" description="Helical" evidence="1">
    <location>
        <begin position="75"/>
        <end position="95"/>
    </location>
</feature>
<evidence type="ECO:0000256" key="1">
    <source>
        <dbReference type="SAM" id="Phobius"/>
    </source>
</evidence>
<gene>
    <name evidence="2" type="ORF">POPTR_010G088400</name>
</gene>
<evidence type="ECO:0000313" key="2">
    <source>
        <dbReference type="EMBL" id="PNT15491.1"/>
    </source>
</evidence>
<proteinExistence type="predicted"/>
<dbReference type="AlphaFoldDB" id="A0A2K1YR37"/>
<sequence length="101" mass="11726">MWTNWRQGVQGSVVFLEFIICPSGISRCPFPLFLRVHRSSSRCEGEARDFSTLMRDFVSERMILYIQRRQSKKEFSTISSSIGIIMVSVLVLSHVEFGQYK</sequence>
<keyword evidence="1" id="KW-1133">Transmembrane helix</keyword>
<dbReference type="Proteomes" id="UP000006729">
    <property type="component" value="Chromosome 10"/>
</dbReference>
<evidence type="ECO:0000313" key="3">
    <source>
        <dbReference type="Proteomes" id="UP000006729"/>
    </source>
</evidence>